<organism evidence="2 3">
    <name type="scientific">Lomentospora prolificans</name>
    <dbReference type="NCBI Taxonomy" id="41688"/>
    <lineage>
        <taxon>Eukaryota</taxon>
        <taxon>Fungi</taxon>
        <taxon>Dikarya</taxon>
        <taxon>Ascomycota</taxon>
        <taxon>Pezizomycotina</taxon>
        <taxon>Sordariomycetes</taxon>
        <taxon>Hypocreomycetidae</taxon>
        <taxon>Microascales</taxon>
        <taxon>Microascaceae</taxon>
        <taxon>Lomentospora</taxon>
    </lineage>
</organism>
<dbReference type="STRING" id="41688.A0A2N3N239"/>
<feature type="compositionally biased region" description="Low complexity" evidence="1">
    <location>
        <begin position="243"/>
        <end position="257"/>
    </location>
</feature>
<evidence type="ECO:0000313" key="2">
    <source>
        <dbReference type="EMBL" id="PKS06490.1"/>
    </source>
</evidence>
<feature type="compositionally biased region" description="Basic and acidic residues" evidence="1">
    <location>
        <begin position="85"/>
        <end position="101"/>
    </location>
</feature>
<feature type="compositionally biased region" description="Gly residues" evidence="1">
    <location>
        <begin position="348"/>
        <end position="358"/>
    </location>
</feature>
<feature type="region of interest" description="Disordered" evidence="1">
    <location>
        <begin position="1"/>
        <end position="53"/>
    </location>
</feature>
<feature type="compositionally biased region" description="Low complexity" evidence="1">
    <location>
        <begin position="221"/>
        <end position="231"/>
    </location>
</feature>
<dbReference type="InParanoid" id="A0A2N3N239"/>
<feature type="compositionally biased region" description="Polar residues" evidence="1">
    <location>
        <begin position="181"/>
        <end position="202"/>
    </location>
</feature>
<proteinExistence type="predicted"/>
<dbReference type="Proteomes" id="UP000233524">
    <property type="component" value="Unassembled WGS sequence"/>
</dbReference>
<dbReference type="OrthoDB" id="63113at2759"/>
<feature type="region of interest" description="Disordered" evidence="1">
    <location>
        <begin position="85"/>
        <end position="366"/>
    </location>
</feature>
<reference evidence="2 3" key="1">
    <citation type="journal article" date="2017" name="G3 (Bethesda)">
        <title>First Draft Genome Sequence of the Pathogenic Fungus Lomentospora prolificans (Formerly Scedosporium prolificans).</title>
        <authorList>
            <person name="Luo R."/>
            <person name="Zimin A."/>
            <person name="Workman R."/>
            <person name="Fan Y."/>
            <person name="Pertea G."/>
            <person name="Grossman N."/>
            <person name="Wear M.P."/>
            <person name="Jia B."/>
            <person name="Miller H."/>
            <person name="Casadevall A."/>
            <person name="Timp W."/>
            <person name="Zhang S.X."/>
            <person name="Salzberg S.L."/>
        </authorList>
    </citation>
    <scope>NUCLEOTIDE SEQUENCE [LARGE SCALE GENOMIC DNA]</scope>
    <source>
        <strain evidence="2 3">JHH-5317</strain>
    </source>
</reference>
<feature type="compositionally biased region" description="Acidic residues" evidence="1">
    <location>
        <begin position="22"/>
        <end position="41"/>
    </location>
</feature>
<evidence type="ECO:0000313" key="3">
    <source>
        <dbReference type="Proteomes" id="UP000233524"/>
    </source>
</evidence>
<feature type="compositionally biased region" description="Low complexity" evidence="1">
    <location>
        <begin position="338"/>
        <end position="347"/>
    </location>
</feature>
<protein>
    <submittedName>
        <fullName evidence="2">Uncharacterized protein</fullName>
    </submittedName>
</protein>
<evidence type="ECO:0000256" key="1">
    <source>
        <dbReference type="SAM" id="MobiDB-lite"/>
    </source>
</evidence>
<dbReference type="VEuPathDB" id="FungiDB:jhhlp_007238"/>
<gene>
    <name evidence="2" type="ORF">jhhlp_007238</name>
</gene>
<accession>A0A2N3N239</accession>
<feature type="compositionally biased region" description="Acidic residues" evidence="1">
    <location>
        <begin position="293"/>
        <end position="308"/>
    </location>
</feature>
<name>A0A2N3N239_9PEZI</name>
<dbReference type="AlphaFoldDB" id="A0A2N3N239"/>
<dbReference type="EMBL" id="NLAX01001034">
    <property type="protein sequence ID" value="PKS06490.1"/>
    <property type="molecule type" value="Genomic_DNA"/>
</dbReference>
<keyword evidence="3" id="KW-1185">Reference proteome</keyword>
<sequence length="366" mass="39459">MGEDGDDHITSRRGFAYRTGDEGEGDDNSDHDESSSDEDELAGMNLAALSPEERDEVLLQSAFRQIQRAQEKGRSDVHLTKEELAAMERRRKRMEEEEAARKAARRRSRSQRIAIPLSQLEPTSRRRRAPSAADLTALDPHGRGSYPPMGYFPPPSAPRTRSSTNASQRPPSRATDGRGSSPFTYSYGQPPSASSSRYASDTNAPRSRASRARQEEEAEAEASSNSSNSPRYPVDPFQYQVSGPRAPRVSGAAAASGARRHVSGPADSGRGDPRRNVTSSAAARRQVTPSGDTSDDSSEESSDEDDDKEGSKVVTPPQARRTRGGVIVVEEDNKAKKPSSPQKKPAGGNSGGGGGGGGGERRRRRR</sequence>
<comment type="caution">
    <text evidence="2">The sequence shown here is derived from an EMBL/GenBank/DDBJ whole genome shotgun (WGS) entry which is preliminary data.</text>
</comment>